<organism evidence="4">
    <name type="scientific">Aceria tosichella</name>
    <name type="common">wheat curl mite</name>
    <dbReference type="NCBI Taxonomy" id="561515"/>
    <lineage>
        <taxon>Eukaryota</taxon>
        <taxon>Metazoa</taxon>
        <taxon>Ecdysozoa</taxon>
        <taxon>Arthropoda</taxon>
        <taxon>Chelicerata</taxon>
        <taxon>Arachnida</taxon>
        <taxon>Acari</taxon>
        <taxon>Acariformes</taxon>
        <taxon>Trombidiformes</taxon>
        <taxon>Prostigmata</taxon>
        <taxon>Eupodina</taxon>
        <taxon>Eriophyoidea</taxon>
        <taxon>Eriophyidae</taxon>
        <taxon>Eriophyinae</taxon>
        <taxon>Aceriini</taxon>
        <taxon>Aceria</taxon>
    </lineage>
</organism>
<dbReference type="GO" id="GO:0006888">
    <property type="term" value="P:endoplasmic reticulum to Golgi vesicle-mediated transport"/>
    <property type="evidence" value="ECO:0007669"/>
    <property type="project" value="TreeGrafter"/>
</dbReference>
<sequence length="217" mass="24914">MPKVVSRSIVCTDQRAGARDDNLTVYYCWCGNIGLILDCKIHKLPLRERDGARVLDSKRHNFKLSCVDMKKPLVEDDVTFVKWSDNEFEKQYRLKCKKCCLWTFYKHSPDSSTVFIVDRAMNIRPRNPLMAAKVASGALGSTEYSDHMRPATSSGIVRRTESNPGKRFGSVAVSTMEEEEAEVEAKDIANSYQLNATIVKRELERQEQLRKRQRMDD</sequence>
<evidence type="ECO:0000256" key="1">
    <source>
        <dbReference type="ARBA" id="ARBA00024205"/>
    </source>
</evidence>
<dbReference type="InterPro" id="IPR057965">
    <property type="entry name" value="STEEP1_dom"/>
</dbReference>
<evidence type="ECO:0000313" key="4">
    <source>
        <dbReference type="EMBL" id="MDE49113.1"/>
    </source>
</evidence>
<dbReference type="InterPro" id="IPR029704">
    <property type="entry name" value="STEEP-like"/>
</dbReference>
<gene>
    <name evidence="4" type="ORF">g.434</name>
</gene>
<proteinExistence type="inferred from homology"/>
<dbReference type="Pfam" id="PF25809">
    <property type="entry name" value="STEEP1"/>
    <property type="match status" value="1"/>
</dbReference>
<reference evidence="4" key="1">
    <citation type="submission" date="2018-10" db="EMBL/GenBank/DDBJ databases">
        <title>Transcriptome assembly of Aceria tosichella (Wheat curl mite) Type 2.</title>
        <authorList>
            <person name="Scully E.D."/>
            <person name="Geib S.M."/>
            <person name="Palmer N.A."/>
            <person name="Gupta A.K."/>
            <person name="Sarath G."/>
            <person name="Tatineni S."/>
        </authorList>
    </citation>
    <scope>NUCLEOTIDE SEQUENCE</scope>
    <source>
        <strain evidence="4">LincolnNE</strain>
    </source>
</reference>
<accession>A0A6G1SGS6</accession>
<feature type="domain" description="STEEP1" evidence="3">
    <location>
        <begin position="20"/>
        <end position="122"/>
    </location>
</feature>
<evidence type="ECO:0000256" key="2">
    <source>
        <dbReference type="ARBA" id="ARBA00024237"/>
    </source>
</evidence>
<dbReference type="GO" id="GO:0005737">
    <property type="term" value="C:cytoplasm"/>
    <property type="evidence" value="ECO:0007669"/>
    <property type="project" value="GOC"/>
</dbReference>
<comment type="similarity">
    <text evidence="1">Belongs to the STEEP1 family.</text>
</comment>
<name>A0A6G1SGS6_9ACAR</name>
<dbReference type="PANTHER" id="PTHR46355">
    <property type="entry name" value="UPF0428 PROTEIN CXORF56"/>
    <property type="match status" value="1"/>
</dbReference>
<dbReference type="EMBL" id="GGYP01004342">
    <property type="protein sequence ID" value="MDE49113.1"/>
    <property type="molecule type" value="Transcribed_RNA"/>
</dbReference>
<dbReference type="AlphaFoldDB" id="A0A6G1SGS6"/>
<protein>
    <recommendedName>
        <fullName evidence="2">STING ER exit protein</fullName>
    </recommendedName>
</protein>
<dbReference type="GO" id="GO:0090158">
    <property type="term" value="P:endoplasmic reticulum membrane organization"/>
    <property type="evidence" value="ECO:0007669"/>
    <property type="project" value="TreeGrafter"/>
</dbReference>
<evidence type="ECO:0000259" key="3">
    <source>
        <dbReference type="Pfam" id="PF25809"/>
    </source>
</evidence>
<dbReference type="PANTHER" id="PTHR46355:SF1">
    <property type="entry name" value="STING ER EXIT PROTEIN"/>
    <property type="match status" value="1"/>
</dbReference>